<dbReference type="EMBL" id="STGY01000042">
    <property type="protein sequence ID" value="THV41590.1"/>
    <property type="molecule type" value="Genomic_DNA"/>
</dbReference>
<evidence type="ECO:0000313" key="4">
    <source>
        <dbReference type="Proteomes" id="UP000308760"/>
    </source>
</evidence>
<name>A0A4S8QBE0_9ACTN</name>
<evidence type="ECO:0000256" key="1">
    <source>
        <dbReference type="SAM" id="Phobius"/>
    </source>
</evidence>
<keyword evidence="1" id="KW-1133">Transmembrane helix</keyword>
<dbReference type="Proteomes" id="UP000308760">
    <property type="component" value="Unassembled WGS sequence"/>
</dbReference>
<accession>A0A4S8QBE0</accession>
<feature type="chain" id="PRO_5020210493" evidence="2">
    <location>
        <begin position="32"/>
        <end position="199"/>
    </location>
</feature>
<dbReference type="OrthoDB" id="4401005at2"/>
<evidence type="ECO:0000256" key="2">
    <source>
        <dbReference type="SAM" id="SignalP"/>
    </source>
</evidence>
<sequence>MTVSPSRTLAGAGAALAVLASVLIPATPAAAHGHCEGVTVVVDFGSVATGADTEPAIGCAQAPADGLDALIGAGFDITEVASFPGMVCRIDDLPETDCAVAPPAGASWAYWRASASDTKWTFSSVGAAQAEPGEGDLEGWVFGDGTAPPSISPRQAAAADADHVSDEDEGGSPTWLIAVVVLAGIAGLVIWRLRAGKHT</sequence>
<evidence type="ECO:0000313" key="3">
    <source>
        <dbReference type="EMBL" id="THV41590.1"/>
    </source>
</evidence>
<keyword evidence="4" id="KW-1185">Reference proteome</keyword>
<gene>
    <name evidence="3" type="ORF">FAB82_10835</name>
</gene>
<reference evidence="4" key="1">
    <citation type="submission" date="2019-04" db="EMBL/GenBank/DDBJ databases">
        <title>Nocardioides xinjiangensis sp. nov.</title>
        <authorList>
            <person name="Liu S."/>
        </authorList>
    </citation>
    <scope>NUCLEOTIDE SEQUENCE [LARGE SCALE GENOMIC DNA]</scope>
    <source>
        <strain evidence="4">18</strain>
    </source>
</reference>
<dbReference type="AlphaFoldDB" id="A0A4S8QBE0"/>
<keyword evidence="1" id="KW-0812">Transmembrane</keyword>
<keyword evidence="1" id="KW-0472">Membrane</keyword>
<organism evidence="3 4">
    <name type="scientific">Glycomyces buryatensis</name>
    <dbReference type="NCBI Taxonomy" id="2570927"/>
    <lineage>
        <taxon>Bacteria</taxon>
        <taxon>Bacillati</taxon>
        <taxon>Actinomycetota</taxon>
        <taxon>Actinomycetes</taxon>
        <taxon>Glycomycetales</taxon>
        <taxon>Glycomycetaceae</taxon>
        <taxon>Glycomyces</taxon>
    </lineage>
</organism>
<proteinExistence type="predicted"/>
<feature type="signal peptide" evidence="2">
    <location>
        <begin position="1"/>
        <end position="31"/>
    </location>
</feature>
<dbReference type="RefSeq" id="WP_136534553.1">
    <property type="nucleotide sequence ID" value="NZ_STGY01000042.1"/>
</dbReference>
<protein>
    <submittedName>
        <fullName evidence="3">Uncharacterized protein</fullName>
    </submittedName>
</protein>
<comment type="caution">
    <text evidence="3">The sequence shown here is derived from an EMBL/GenBank/DDBJ whole genome shotgun (WGS) entry which is preliminary data.</text>
</comment>
<feature type="transmembrane region" description="Helical" evidence="1">
    <location>
        <begin position="175"/>
        <end position="193"/>
    </location>
</feature>
<keyword evidence="2" id="KW-0732">Signal</keyword>
<reference evidence="3 4" key="2">
    <citation type="submission" date="2019-05" db="EMBL/GenBank/DDBJ databases">
        <title>Glycomyces buryatensis sp. nov.</title>
        <authorList>
            <person name="Nikitina E."/>
        </authorList>
    </citation>
    <scope>NUCLEOTIDE SEQUENCE [LARGE SCALE GENOMIC DNA]</scope>
    <source>
        <strain evidence="3 4">18</strain>
    </source>
</reference>